<name>A0AAV4VUX7_CAEEX</name>
<organism evidence="1 2">
    <name type="scientific">Caerostris extrusa</name>
    <name type="common">Bark spider</name>
    <name type="synonym">Caerostris bankana</name>
    <dbReference type="NCBI Taxonomy" id="172846"/>
    <lineage>
        <taxon>Eukaryota</taxon>
        <taxon>Metazoa</taxon>
        <taxon>Ecdysozoa</taxon>
        <taxon>Arthropoda</taxon>
        <taxon>Chelicerata</taxon>
        <taxon>Arachnida</taxon>
        <taxon>Araneae</taxon>
        <taxon>Araneomorphae</taxon>
        <taxon>Entelegynae</taxon>
        <taxon>Araneoidea</taxon>
        <taxon>Araneidae</taxon>
        <taxon>Caerostris</taxon>
    </lineage>
</organism>
<dbReference type="Proteomes" id="UP001054945">
    <property type="component" value="Unassembled WGS sequence"/>
</dbReference>
<protein>
    <submittedName>
        <fullName evidence="1">Uncharacterized protein</fullName>
    </submittedName>
</protein>
<reference evidence="1 2" key="1">
    <citation type="submission" date="2021-06" db="EMBL/GenBank/DDBJ databases">
        <title>Caerostris extrusa draft genome.</title>
        <authorList>
            <person name="Kono N."/>
            <person name="Arakawa K."/>
        </authorList>
    </citation>
    <scope>NUCLEOTIDE SEQUENCE [LARGE SCALE GENOMIC DNA]</scope>
</reference>
<dbReference type="AlphaFoldDB" id="A0AAV4VUX7"/>
<keyword evidence="2" id="KW-1185">Reference proteome</keyword>
<proteinExistence type="predicted"/>
<gene>
    <name evidence="1" type="ORF">CEXT_402781</name>
</gene>
<dbReference type="EMBL" id="BPLR01015166">
    <property type="protein sequence ID" value="GIY74082.1"/>
    <property type="molecule type" value="Genomic_DNA"/>
</dbReference>
<feature type="non-terminal residue" evidence="1">
    <location>
        <position position="1"/>
    </location>
</feature>
<accession>A0AAV4VUX7</accession>
<comment type="caution">
    <text evidence="1">The sequence shown here is derived from an EMBL/GenBank/DDBJ whole genome shotgun (WGS) entry which is preliminary data.</text>
</comment>
<sequence>FYHGQFDDCDNTVETEMLPKYDLLQQSVEIHTEGTANHQIRLPSIRYETLTNKNCISKSSKQCRIQDVNQIHANVCCSAKNYPVVESEKMKNSPKGIHLYNASTNYKESPSHRQETTQKLGKIYQNL</sequence>
<evidence type="ECO:0000313" key="2">
    <source>
        <dbReference type="Proteomes" id="UP001054945"/>
    </source>
</evidence>
<evidence type="ECO:0000313" key="1">
    <source>
        <dbReference type="EMBL" id="GIY74082.1"/>
    </source>
</evidence>